<keyword evidence="2" id="KW-0677">Repeat</keyword>
<dbReference type="PROSITE" id="PS51450">
    <property type="entry name" value="LRR"/>
    <property type="match status" value="8"/>
</dbReference>
<gene>
    <name evidence="4" type="ORF">LNINA_LOCUS12095</name>
</gene>
<comment type="caution">
    <text evidence="4">The sequence shown here is derived from an EMBL/GenBank/DDBJ whole genome shotgun (WGS) entry which is preliminary data.</text>
</comment>
<dbReference type="SUPFAM" id="SSF52058">
    <property type="entry name" value="L domain-like"/>
    <property type="match status" value="2"/>
</dbReference>
<protein>
    <submittedName>
        <fullName evidence="4">Uncharacterized protein</fullName>
    </submittedName>
</protein>
<dbReference type="PANTHER" id="PTHR45712">
    <property type="entry name" value="AGAP008170-PA"/>
    <property type="match status" value="1"/>
</dbReference>
<dbReference type="Pfam" id="PF13855">
    <property type="entry name" value="LRR_8"/>
    <property type="match status" value="6"/>
</dbReference>
<dbReference type="Gene3D" id="3.80.10.10">
    <property type="entry name" value="Ribonuclease Inhibitor"/>
    <property type="match status" value="4"/>
</dbReference>
<dbReference type="InterPro" id="IPR003591">
    <property type="entry name" value="Leu-rich_rpt_typical-subtyp"/>
</dbReference>
<feature type="signal peptide" evidence="3">
    <location>
        <begin position="1"/>
        <end position="18"/>
    </location>
</feature>
<evidence type="ECO:0000313" key="5">
    <source>
        <dbReference type="Proteomes" id="UP001497472"/>
    </source>
</evidence>
<sequence length="712" mass="81585">MNPGALVLFLVMAPSVLCECPLNKIHNLGTCVYNLHCFHNVTSKGLLRECLGSTNHAVIVDVTLVDATDRFDTSSDVEFLSLITTLKVSGNWPETNLTFLENMYRLKSLNLAENNIKIINDSPFRHLNRLEDLNLSKNQLFDIEELFQFDSYPNTVRKLCLAHNYIEEIPGDTFSELTNLVHLDLSYNYITELSEEPFSNLTNLATLKLNHNRIQNLNGAMNNLLNLKHLHLAHNNIKNIEEESIKIISHLETLDISKNQLENLKPILFSRHWIHFGDHSICKIILSDNHIAYVPNATVITEQKSRQIRNSFRPTKIIDVFTELDLSHNSITHIEYNAFQSIVQLTSLDISNNRLITFDVNTTDLRFVKYLNLSKNFLQTLQYSSFASMINLQNLDLSFNKMDFIPDQSLMNNYRLKLMNMTFNEILEIRRLRITFDREGGVLDLSNNGITNLNLPPGDAYGLTFLRLRSNNITKPSLIKLNHQPNLAQLDMSKNLIEELDSESLQLPVVLGILDLTHNLIQKIGPSSFHRVSHLKTLRLSYNKITSIEYGAFEGLSSLVNLDLAFNNISHLDSKTLMDLKQLSVLSLRSNDLLYLDHSSWFAHKQVLRVYLDDNSFSCDWLALALSDYNNGYSKMCPTVLNTNINGHSIEGIPCKQEVGAIMDSQQNYNIADERLLVTNQKILEAVQEQTSFLRKYMWRFVLHDAEKKNSK</sequence>
<dbReference type="AlphaFoldDB" id="A0AAV1JXM5"/>
<dbReference type="Proteomes" id="UP001497472">
    <property type="component" value="Unassembled WGS sequence"/>
</dbReference>
<dbReference type="InterPro" id="IPR032675">
    <property type="entry name" value="LRR_dom_sf"/>
</dbReference>
<keyword evidence="5" id="KW-1185">Reference proteome</keyword>
<keyword evidence="3" id="KW-0732">Signal</keyword>
<proteinExistence type="predicted"/>
<evidence type="ECO:0000256" key="3">
    <source>
        <dbReference type="SAM" id="SignalP"/>
    </source>
</evidence>
<dbReference type="InterPro" id="IPR001611">
    <property type="entry name" value="Leu-rich_rpt"/>
</dbReference>
<dbReference type="PANTHER" id="PTHR45712:SF22">
    <property type="entry name" value="INSULIN-LIKE GROWTH FACTOR-BINDING PROTEIN COMPLEX ACID LABILE SUBUNIT"/>
    <property type="match status" value="1"/>
</dbReference>
<dbReference type="SMART" id="SM00365">
    <property type="entry name" value="LRR_SD22"/>
    <property type="match status" value="11"/>
</dbReference>
<evidence type="ECO:0000256" key="1">
    <source>
        <dbReference type="ARBA" id="ARBA00022614"/>
    </source>
</evidence>
<dbReference type="EMBL" id="CAVLEF010000203">
    <property type="protein sequence ID" value="CAK1553076.1"/>
    <property type="molecule type" value="Genomic_DNA"/>
</dbReference>
<dbReference type="SMART" id="SM00369">
    <property type="entry name" value="LRR_TYP"/>
    <property type="match status" value="15"/>
</dbReference>
<organism evidence="4 5">
    <name type="scientific">Leptosia nina</name>
    <dbReference type="NCBI Taxonomy" id="320188"/>
    <lineage>
        <taxon>Eukaryota</taxon>
        <taxon>Metazoa</taxon>
        <taxon>Ecdysozoa</taxon>
        <taxon>Arthropoda</taxon>
        <taxon>Hexapoda</taxon>
        <taxon>Insecta</taxon>
        <taxon>Pterygota</taxon>
        <taxon>Neoptera</taxon>
        <taxon>Endopterygota</taxon>
        <taxon>Lepidoptera</taxon>
        <taxon>Glossata</taxon>
        <taxon>Ditrysia</taxon>
        <taxon>Papilionoidea</taxon>
        <taxon>Pieridae</taxon>
        <taxon>Pierinae</taxon>
        <taxon>Leptosia</taxon>
    </lineage>
</organism>
<keyword evidence="1" id="KW-0433">Leucine-rich repeat</keyword>
<feature type="chain" id="PRO_5043471850" evidence="3">
    <location>
        <begin position="19"/>
        <end position="712"/>
    </location>
</feature>
<evidence type="ECO:0000313" key="4">
    <source>
        <dbReference type="EMBL" id="CAK1553076.1"/>
    </source>
</evidence>
<reference evidence="4 5" key="1">
    <citation type="submission" date="2023-11" db="EMBL/GenBank/DDBJ databases">
        <authorList>
            <person name="Okamura Y."/>
        </authorList>
    </citation>
    <scope>NUCLEOTIDE SEQUENCE [LARGE SCALE GENOMIC DNA]</scope>
</reference>
<dbReference type="FunFam" id="3.80.10.10:FF:001164">
    <property type="entry name" value="GH01279p"/>
    <property type="match status" value="1"/>
</dbReference>
<evidence type="ECO:0000256" key="2">
    <source>
        <dbReference type="ARBA" id="ARBA00022737"/>
    </source>
</evidence>
<name>A0AAV1JXM5_9NEOP</name>
<dbReference type="InterPro" id="IPR050333">
    <property type="entry name" value="SLRP"/>
</dbReference>
<accession>A0AAV1JXM5</accession>